<dbReference type="OrthoDB" id="3236392at2"/>
<dbReference type="AlphaFoldDB" id="A0A261G0B1"/>
<accession>A0A261G0B1</accession>
<reference evidence="2 4" key="1">
    <citation type="journal article" date="2017" name="BMC Genomics">
        <title>Comparative genomic and phylogenomic analyses of the Bifidobacteriaceae family.</title>
        <authorList>
            <person name="Lugli G.A."/>
            <person name="Milani C."/>
            <person name="Turroni F."/>
            <person name="Duranti S."/>
            <person name="Mancabelli L."/>
            <person name="Mangifesta M."/>
            <person name="Ferrario C."/>
            <person name="Modesto M."/>
            <person name="Mattarelli P."/>
            <person name="Jiri K."/>
            <person name="van Sinderen D."/>
            <person name="Ventura M."/>
        </authorList>
    </citation>
    <scope>NUCLEOTIDE SEQUENCE [LARGE SCALE GENOMIC DNA]</scope>
    <source>
        <strain evidence="2 4">DSM 100216</strain>
    </source>
</reference>
<dbReference type="EMBL" id="CP062938">
    <property type="protein sequence ID" value="QOL32378.1"/>
    <property type="molecule type" value="Genomic_DNA"/>
</dbReference>
<keyword evidence="1" id="KW-1133">Transmembrane helix</keyword>
<keyword evidence="5" id="KW-1185">Reference proteome</keyword>
<sequence>MSSFAIRYVTAARLVLVVFITFVASIAHTLLGVVVVGLFPSLAATAGVFRRWALADDRTWTIKETWLLFHGLWRSELGRANALGWAECAVWGLLLFDYWVVNCHVTTVFGTFVAGILFFLMVFLLLATVVSWVLHAHFNESLIWIVRMAIQMIIARPVMTLVLACGELAALAAYWQWPGLLMTFGWSIPVAVASWAVWQYGKLPGFAPDRNT</sequence>
<feature type="transmembrane region" description="Helical" evidence="1">
    <location>
        <begin position="180"/>
        <end position="198"/>
    </location>
</feature>
<feature type="transmembrane region" description="Helical" evidence="1">
    <location>
        <begin position="154"/>
        <end position="174"/>
    </location>
</feature>
<name>A0A261G0B1_9BIFI</name>
<protein>
    <submittedName>
        <fullName evidence="3">DUF624 domain-containing protein</fullName>
    </submittedName>
    <submittedName>
        <fullName evidence="2">Drug resistance transporter EmrB/QacA subfamily protein</fullName>
    </submittedName>
</protein>
<feature type="transmembrane region" description="Helical" evidence="1">
    <location>
        <begin position="5"/>
        <end position="24"/>
    </location>
</feature>
<evidence type="ECO:0000313" key="4">
    <source>
        <dbReference type="Proteomes" id="UP000216057"/>
    </source>
</evidence>
<dbReference type="KEGG" id="beu:BE0216_07865"/>
<dbReference type="Proteomes" id="UP000216057">
    <property type="component" value="Unassembled WGS sequence"/>
</dbReference>
<evidence type="ECO:0000256" key="1">
    <source>
        <dbReference type="SAM" id="Phobius"/>
    </source>
</evidence>
<organism evidence="2 4">
    <name type="scientific">Bifidobacterium eulemuris</name>
    <dbReference type="NCBI Taxonomy" id="1765219"/>
    <lineage>
        <taxon>Bacteria</taxon>
        <taxon>Bacillati</taxon>
        <taxon>Actinomycetota</taxon>
        <taxon>Actinomycetes</taxon>
        <taxon>Bifidobacteriales</taxon>
        <taxon>Bifidobacteriaceae</taxon>
        <taxon>Bifidobacterium</taxon>
    </lineage>
</organism>
<dbReference type="Pfam" id="PF04854">
    <property type="entry name" value="DUF624"/>
    <property type="match status" value="1"/>
</dbReference>
<dbReference type="RefSeq" id="WP_094637660.1">
    <property type="nucleotide sequence ID" value="NZ_CP062938.1"/>
</dbReference>
<evidence type="ECO:0000313" key="5">
    <source>
        <dbReference type="Proteomes" id="UP000593943"/>
    </source>
</evidence>
<dbReference type="InterPro" id="IPR006938">
    <property type="entry name" value="DUF624"/>
</dbReference>
<evidence type="ECO:0000313" key="3">
    <source>
        <dbReference type="EMBL" id="QOL32378.1"/>
    </source>
</evidence>
<keyword evidence="1" id="KW-0472">Membrane</keyword>
<dbReference type="EMBL" id="MWWZ01000015">
    <property type="protein sequence ID" value="OZG64603.1"/>
    <property type="molecule type" value="Genomic_DNA"/>
</dbReference>
<reference evidence="3 5" key="2">
    <citation type="submission" date="2020-10" db="EMBL/GenBank/DDBJ databases">
        <title>Genome sequencing of Bifidobacterium eulemuris_DSMZ_100216.</title>
        <authorList>
            <person name="Kim J."/>
        </authorList>
    </citation>
    <scope>NUCLEOTIDE SEQUENCE [LARGE SCALE GENOMIC DNA]</scope>
    <source>
        <strain evidence="3 5">DSM 100216</strain>
    </source>
</reference>
<keyword evidence="1" id="KW-0812">Transmembrane</keyword>
<feature type="transmembrane region" description="Helical" evidence="1">
    <location>
        <begin position="107"/>
        <end position="134"/>
    </location>
</feature>
<feature type="transmembrane region" description="Helical" evidence="1">
    <location>
        <begin position="82"/>
        <end position="101"/>
    </location>
</feature>
<gene>
    <name evidence="3" type="ORF">BE0216_07865</name>
    <name evidence="2" type="ORF">BEUL_2154</name>
</gene>
<evidence type="ECO:0000313" key="2">
    <source>
        <dbReference type="EMBL" id="OZG64603.1"/>
    </source>
</evidence>
<proteinExistence type="predicted"/>
<dbReference type="Proteomes" id="UP000593943">
    <property type="component" value="Chromosome"/>
</dbReference>